<gene>
    <name evidence="4" type="ORF">A4X03_0g8878</name>
</gene>
<evidence type="ECO:0000256" key="2">
    <source>
        <dbReference type="SAM" id="MobiDB-lite"/>
    </source>
</evidence>
<keyword evidence="1" id="KW-0479">Metal-binding</keyword>
<reference evidence="4" key="2">
    <citation type="journal article" date="2019" name="IMA Fungus">
        <title>Genome sequencing and comparison of five Tilletia species to identify candidate genes for the detection of regulated species infecting wheat.</title>
        <authorList>
            <person name="Nguyen H.D.T."/>
            <person name="Sultana T."/>
            <person name="Kesanakurti P."/>
            <person name="Hambleton S."/>
        </authorList>
    </citation>
    <scope>NUCLEOTIDE SEQUENCE</scope>
    <source>
        <strain evidence="4">DAOMC 238032</strain>
    </source>
</reference>
<dbReference type="InterPro" id="IPR018289">
    <property type="entry name" value="MULE_transposase_dom"/>
</dbReference>
<dbReference type="Pfam" id="PF10551">
    <property type="entry name" value="MULE"/>
    <property type="match status" value="1"/>
</dbReference>
<feature type="region of interest" description="Disordered" evidence="2">
    <location>
        <begin position="412"/>
        <end position="440"/>
    </location>
</feature>
<dbReference type="PANTHER" id="PTHR31973:SF187">
    <property type="entry name" value="MUTATOR TRANSPOSASE MUDRA PROTEIN"/>
    <property type="match status" value="1"/>
</dbReference>
<evidence type="ECO:0000313" key="4">
    <source>
        <dbReference type="EMBL" id="KAE8238273.1"/>
    </source>
</evidence>
<name>A0A8T8SF41_9BASI</name>
<dbReference type="PANTHER" id="PTHR31973">
    <property type="entry name" value="POLYPROTEIN, PUTATIVE-RELATED"/>
    <property type="match status" value="1"/>
</dbReference>
<sequence>MVVDAKTSAKAVAKQLKHGEAYDASRSAVYKAKAAILNESYGDEAKSFGRLPAYMEALTTADSDTRAVLESSDGKFKRMFVCPGAARHAWRYCRKWLAIDATFMKTKYQSRLKLAAVMDGTGSLVVLAWCLTDGETLDNWTWFMRNLRDSLDGLDSPASTIVSDRNAGLLSAIDEVLPTTRSTYCCFHIAKNIKEAHHSAAAVRLFWQMVYARTADQFKGHMQRLEEVDKGGANYIKGIDPTKWANYAVPGRRFGHVTSNLVEIANAMVLEARELPPLYCFDFIYRHQMERFFSRRVEAINCDSPIVPAEYIRLQREIVEARRMTAVCSSATAGCVTSVGGTQYVVQLPADQNDMGRCDCRFYQQLLRPCRHAVALLQKLKQSIAPHYHWSYTTTTWREVYSKTLPPINVSALADGDLQPPTFKRKRGRPQKERKEVGSRSSTQHCSVCDRDDHRRRDCNLTWDM</sequence>
<organism evidence="4 5">
    <name type="scientific">Tilletia caries</name>
    <name type="common">wheat bunt fungus</name>
    <dbReference type="NCBI Taxonomy" id="13290"/>
    <lineage>
        <taxon>Eukaryota</taxon>
        <taxon>Fungi</taxon>
        <taxon>Dikarya</taxon>
        <taxon>Basidiomycota</taxon>
        <taxon>Ustilaginomycotina</taxon>
        <taxon>Exobasidiomycetes</taxon>
        <taxon>Tilletiales</taxon>
        <taxon>Tilletiaceae</taxon>
        <taxon>Tilletia</taxon>
    </lineage>
</organism>
<dbReference type="Pfam" id="PF04434">
    <property type="entry name" value="SWIM"/>
    <property type="match status" value="1"/>
</dbReference>
<dbReference type="Proteomes" id="UP000077671">
    <property type="component" value="Unassembled WGS sequence"/>
</dbReference>
<keyword evidence="1" id="KW-0863">Zinc-finger</keyword>
<reference evidence="4" key="1">
    <citation type="submission" date="2016-04" db="EMBL/GenBank/DDBJ databases">
        <authorList>
            <person name="Nguyen H.D."/>
            <person name="Kesanakurti P."/>
            <person name="Cullis J."/>
            <person name="Levesque C.A."/>
            <person name="Hambleton S."/>
        </authorList>
    </citation>
    <scope>NUCLEOTIDE SEQUENCE</scope>
    <source>
        <strain evidence="4">DAOMC 238032</strain>
    </source>
</reference>
<comment type="caution">
    <text evidence="4">The sequence shown here is derived from an EMBL/GenBank/DDBJ whole genome shotgun (WGS) entry which is preliminary data.</text>
</comment>
<accession>A0A8T8SF41</accession>
<evidence type="ECO:0000256" key="1">
    <source>
        <dbReference type="PROSITE-ProRule" id="PRU00325"/>
    </source>
</evidence>
<dbReference type="PROSITE" id="PS50966">
    <property type="entry name" value="ZF_SWIM"/>
    <property type="match status" value="1"/>
</dbReference>
<proteinExistence type="predicted"/>
<dbReference type="GO" id="GO:0008270">
    <property type="term" value="F:zinc ion binding"/>
    <property type="evidence" value="ECO:0007669"/>
    <property type="project" value="UniProtKB-KW"/>
</dbReference>
<protein>
    <recommendedName>
        <fullName evidence="3">SWIM-type domain-containing protein</fullName>
    </recommendedName>
</protein>
<keyword evidence="1" id="KW-0862">Zinc</keyword>
<dbReference type="EMBL" id="LWDD02003013">
    <property type="protein sequence ID" value="KAE8238273.1"/>
    <property type="molecule type" value="Genomic_DNA"/>
</dbReference>
<evidence type="ECO:0000259" key="3">
    <source>
        <dbReference type="PROSITE" id="PS50966"/>
    </source>
</evidence>
<evidence type="ECO:0000313" key="5">
    <source>
        <dbReference type="Proteomes" id="UP000077671"/>
    </source>
</evidence>
<dbReference type="InterPro" id="IPR007527">
    <property type="entry name" value="Znf_SWIM"/>
</dbReference>
<dbReference type="AlphaFoldDB" id="A0A8T8SF41"/>
<feature type="domain" description="SWIM-type" evidence="3">
    <location>
        <begin position="344"/>
        <end position="381"/>
    </location>
</feature>